<feature type="domain" description="Glycosyltransferase subfamily 4-like N-terminal" evidence="4">
    <location>
        <begin position="15"/>
        <end position="142"/>
    </location>
</feature>
<dbReference type="Gene3D" id="3.40.50.2000">
    <property type="entry name" value="Glycogen Phosphorylase B"/>
    <property type="match status" value="2"/>
</dbReference>
<sequence length="356" mass="37689">MTSRTLSILANNGDIGGGEVMLLALATAARDAGYGVTVVAPQSPGGCADAAEERGFNVTRIPGGGRKAYMRGLRRWARHSPELLWCNGLVPATATALLRGSKRVVHLHRLPEGPQRLLTRVALIGAVETVVPSAFMASEIQDATVLPNWTDEISLVEDRAPSEVFRIGFLGRLAPEKGITVLLESLSVLRDRDSRVEALIAGESRFTSATEAEEIQGALARAGEHVVLGGWMDRDSVLSQIDVLAVPSVGPESFGLIAAEAMAAGVPVVVSDAGALPEVVGEGHPFVARRNDSGDLARVITKLLEDPSAAIAATQAARERWEREFSPVAGSARFVGLLKRLIDEATDSRVRGSRGV</sequence>
<dbReference type="CDD" id="cd03801">
    <property type="entry name" value="GT4_PimA-like"/>
    <property type="match status" value="1"/>
</dbReference>
<evidence type="ECO:0000256" key="3">
    <source>
        <dbReference type="ARBA" id="ARBA00022679"/>
    </source>
</evidence>
<dbReference type="Pfam" id="PF13439">
    <property type="entry name" value="Glyco_transf_4"/>
    <property type="match status" value="1"/>
</dbReference>
<keyword evidence="3" id="KW-0808">Transferase</keyword>
<gene>
    <name evidence="5" type="ORF">NF557_01320</name>
</gene>
<keyword evidence="2" id="KW-0328">Glycosyltransferase</keyword>
<organism evidence="5 6">
    <name type="scientific">Ornithinimicrobium cryptoxanthini</name>
    <dbReference type="NCBI Taxonomy" id="2934161"/>
    <lineage>
        <taxon>Bacteria</taxon>
        <taxon>Bacillati</taxon>
        <taxon>Actinomycetota</taxon>
        <taxon>Actinomycetes</taxon>
        <taxon>Micrococcales</taxon>
        <taxon>Ornithinimicrobiaceae</taxon>
        <taxon>Ornithinimicrobium</taxon>
    </lineage>
</organism>
<accession>A0ABY4YII6</accession>
<protein>
    <submittedName>
        <fullName evidence="5">Glycosyltransferase family 4 protein</fullName>
    </submittedName>
</protein>
<dbReference type="RefSeq" id="WP_252621304.1">
    <property type="nucleotide sequence ID" value="NZ_CP099490.1"/>
</dbReference>
<dbReference type="EMBL" id="CP099490">
    <property type="protein sequence ID" value="USQ76600.1"/>
    <property type="molecule type" value="Genomic_DNA"/>
</dbReference>
<reference evidence="5" key="1">
    <citation type="submission" date="2022-06" db="EMBL/GenBank/DDBJ databases">
        <title>Ornithinimicrobium JY.X270.</title>
        <authorList>
            <person name="Huang Y."/>
        </authorList>
    </citation>
    <scope>NUCLEOTIDE SEQUENCE</scope>
    <source>
        <strain evidence="5">JY.X270</strain>
    </source>
</reference>
<comment type="similarity">
    <text evidence="1">Belongs to the glycosyltransferase group 1 family. Glycosyltransferase 4 subfamily.</text>
</comment>
<keyword evidence="6" id="KW-1185">Reference proteome</keyword>
<dbReference type="PANTHER" id="PTHR12526:SF640">
    <property type="entry name" value="COLANIC ACID BIOSYNTHESIS GLYCOSYLTRANSFERASE WCAL-RELATED"/>
    <property type="match status" value="1"/>
</dbReference>
<evidence type="ECO:0000313" key="6">
    <source>
        <dbReference type="Proteomes" id="UP001056535"/>
    </source>
</evidence>
<dbReference type="InterPro" id="IPR028098">
    <property type="entry name" value="Glyco_trans_4-like_N"/>
</dbReference>
<evidence type="ECO:0000259" key="4">
    <source>
        <dbReference type="Pfam" id="PF13439"/>
    </source>
</evidence>
<proteinExistence type="inferred from homology"/>
<evidence type="ECO:0000256" key="2">
    <source>
        <dbReference type="ARBA" id="ARBA00022676"/>
    </source>
</evidence>
<dbReference type="SUPFAM" id="SSF53756">
    <property type="entry name" value="UDP-Glycosyltransferase/glycogen phosphorylase"/>
    <property type="match status" value="1"/>
</dbReference>
<dbReference type="Proteomes" id="UP001056535">
    <property type="component" value="Chromosome"/>
</dbReference>
<evidence type="ECO:0000256" key="1">
    <source>
        <dbReference type="ARBA" id="ARBA00009481"/>
    </source>
</evidence>
<name>A0ABY4YII6_9MICO</name>
<dbReference type="PANTHER" id="PTHR12526">
    <property type="entry name" value="GLYCOSYLTRANSFERASE"/>
    <property type="match status" value="1"/>
</dbReference>
<dbReference type="Pfam" id="PF13692">
    <property type="entry name" value="Glyco_trans_1_4"/>
    <property type="match status" value="1"/>
</dbReference>
<evidence type="ECO:0000313" key="5">
    <source>
        <dbReference type="EMBL" id="USQ76600.1"/>
    </source>
</evidence>